<evidence type="ECO:0000313" key="3">
    <source>
        <dbReference type="Proteomes" id="UP000248291"/>
    </source>
</evidence>
<reference evidence="2 3" key="1">
    <citation type="submission" date="2018-04" db="EMBL/GenBank/DDBJ databases">
        <title>Draft genome sequence of Pseudomonas syringae pv. actinidiae biovar 3 strains isolated from kiwifruit in Kagawa prefecture.</title>
        <authorList>
            <person name="Tabuchi M."/>
            <person name="Saito M."/>
            <person name="Fujiwara S."/>
            <person name="Sasa N."/>
            <person name="Akimitsu K."/>
            <person name="Gomi K."/>
            <person name="Konishi-Sugita S."/>
            <person name="Hamano K."/>
            <person name="Kataoka I."/>
        </authorList>
    </citation>
    <scope>NUCLEOTIDE SEQUENCE [LARGE SCALE GENOMIC DNA]</scope>
    <source>
        <strain evidence="2 3">MAFF212211</strain>
    </source>
</reference>
<dbReference type="InterPro" id="IPR009228">
    <property type="entry name" value="Capsid_scaffold_GpO"/>
</dbReference>
<keyword evidence="2" id="KW-0378">Hydrolase</keyword>
<name>A0AAN4TI94_PSESF</name>
<dbReference type="GO" id="GO:0004180">
    <property type="term" value="F:carboxypeptidase activity"/>
    <property type="evidence" value="ECO:0007669"/>
    <property type="project" value="UniProtKB-KW"/>
</dbReference>
<proteinExistence type="predicted"/>
<dbReference type="Proteomes" id="UP000248291">
    <property type="component" value="Unassembled WGS sequence"/>
</dbReference>
<dbReference type="EMBL" id="BGKA01000013">
    <property type="protein sequence ID" value="GBH14430.1"/>
    <property type="molecule type" value="Genomic_DNA"/>
</dbReference>
<evidence type="ECO:0000256" key="1">
    <source>
        <dbReference type="SAM" id="MobiDB-lite"/>
    </source>
</evidence>
<keyword evidence="2" id="KW-0645">Protease</keyword>
<evidence type="ECO:0000313" key="2">
    <source>
        <dbReference type="EMBL" id="GBH14430.1"/>
    </source>
</evidence>
<gene>
    <name evidence="2" type="ORF">KPSA3_00318</name>
</gene>
<sequence>MSAVLPMPRSLVSFWKRVATSGPTVDGRVITPQELRDIAETYSTTTYTATIWSEHDRWPGSYGTVFAVRLIEDVEGLAPGQVALEAQLKPNQKLLWLNDQGEKLFTSIEIMPDFAGTGRAYLTGLAVTDEPASLGTQELYFSRNPGNPGKRVHYAAAVPLGTIGEDEPQGEVAKLFSMFTGLFKRFGIEEVPAETTPQTPTESKPPMDEATAKALQALIEQQLIVAAGIQSLIDSFAEAPPAPDQAPIDDVQTAVDDIVATAEGEKQLSREGSANAAVLAGLAKLEARFSALLDKPEGRHLSRTTGAADPKPKRVL</sequence>
<organism evidence="2 3">
    <name type="scientific">Pseudomonas syringae pv. actinidiae</name>
    <dbReference type="NCBI Taxonomy" id="103796"/>
    <lineage>
        <taxon>Bacteria</taxon>
        <taxon>Pseudomonadati</taxon>
        <taxon>Pseudomonadota</taxon>
        <taxon>Gammaproteobacteria</taxon>
        <taxon>Pseudomonadales</taxon>
        <taxon>Pseudomonadaceae</taxon>
        <taxon>Pseudomonas</taxon>
        <taxon>Pseudomonas syringae</taxon>
    </lineage>
</organism>
<keyword evidence="2" id="KW-0121">Carboxypeptidase</keyword>
<comment type="caution">
    <text evidence="2">The sequence shown here is derived from an EMBL/GenBank/DDBJ whole genome shotgun (WGS) entry which is preliminary data.</text>
</comment>
<feature type="region of interest" description="Disordered" evidence="1">
    <location>
        <begin position="294"/>
        <end position="316"/>
    </location>
</feature>
<dbReference type="AlphaFoldDB" id="A0AAN4TI94"/>
<feature type="region of interest" description="Disordered" evidence="1">
    <location>
        <begin position="190"/>
        <end position="209"/>
    </location>
</feature>
<accession>A0AAN4TI94</accession>
<dbReference type="Pfam" id="PF05929">
    <property type="entry name" value="Phage_GPO"/>
    <property type="match status" value="1"/>
</dbReference>
<protein>
    <submittedName>
        <fullName evidence="2">D-alanyl-D-alanine carboxypeptidase</fullName>
    </submittedName>
</protein>